<dbReference type="Gene3D" id="1.10.10.60">
    <property type="entry name" value="Homeodomain-like"/>
    <property type="match status" value="1"/>
</dbReference>
<evidence type="ECO:0000259" key="1">
    <source>
        <dbReference type="Pfam" id="PF02954"/>
    </source>
</evidence>
<dbReference type="Proteomes" id="UP000231292">
    <property type="component" value="Unassembled WGS sequence"/>
</dbReference>
<dbReference type="SUPFAM" id="SSF46689">
    <property type="entry name" value="Homeodomain-like"/>
    <property type="match status" value="1"/>
</dbReference>
<dbReference type="Pfam" id="PF02954">
    <property type="entry name" value="HTH_8"/>
    <property type="match status" value="1"/>
</dbReference>
<organism evidence="2 3">
    <name type="scientific">Candidatus Sherwoodlollariibacterium unditelluris</name>
    <dbReference type="NCBI Taxonomy" id="1974757"/>
    <lineage>
        <taxon>Bacteria</taxon>
        <taxon>Pseudomonadati</taxon>
        <taxon>Candidatus Omnitrophota</taxon>
        <taxon>Candidatus Sherwoodlollariibacterium</taxon>
    </lineage>
</organism>
<protein>
    <recommendedName>
        <fullName evidence="1">DNA binding HTH domain-containing protein</fullName>
    </recommendedName>
</protein>
<proteinExistence type="predicted"/>
<dbReference type="InterPro" id="IPR009057">
    <property type="entry name" value="Homeodomain-like_sf"/>
</dbReference>
<dbReference type="PRINTS" id="PR01590">
    <property type="entry name" value="HTHFIS"/>
</dbReference>
<evidence type="ECO:0000313" key="3">
    <source>
        <dbReference type="Proteomes" id="UP000231292"/>
    </source>
</evidence>
<comment type="caution">
    <text evidence="2">The sequence shown here is derived from an EMBL/GenBank/DDBJ whole genome shotgun (WGS) entry which is preliminary data.</text>
</comment>
<name>A0A2G9YN02_9BACT</name>
<dbReference type="EMBL" id="PCRK01000008">
    <property type="protein sequence ID" value="PIP19881.1"/>
    <property type="molecule type" value="Genomic_DNA"/>
</dbReference>
<dbReference type="AlphaFoldDB" id="A0A2G9YN02"/>
<gene>
    <name evidence="2" type="ORF">COX41_00510</name>
</gene>
<accession>A0A2G9YN02</accession>
<dbReference type="InterPro" id="IPR002197">
    <property type="entry name" value="HTH_Fis"/>
</dbReference>
<dbReference type="GO" id="GO:0043565">
    <property type="term" value="F:sequence-specific DNA binding"/>
    <property type="evidence" value="ECO:0007669"/>
    <property type="project" value="InterPro"/>
</dbReference>
<sequence length="82" mass="9384">MIDEKAKEIEKALLELDRMFLKGEEGKIYHIMIDALDKSLIKNMLMVTFGNQIKAARLLGINRNTLRAKIRRLGISLSEAKL</sequence>
<reference evidence="2 3" key="1">
    <citation type="submission" date="2017-09" db="EMBL/GenBank/DDBJ databases">
        <title>Depth-based differentiation of microbial function through sediment-hosted aquifers and enrichment of novel symbionts in the deep terrestrial subsurface.</title>
        <authorList>
            <person name="Probst A.J."/>
            <person name="Ladd B."/>
            <person name="Jarett J.K."/>
            <person name="Geller-Mcgrath D.E."/>
            <person name="Sieber C.M."/>
            <person name="Emerson J.B."/>
            <person name="Anantharaman K."/>
            <person name="Thomas B.C."/>
            <person name="Malmstrom R."/>
            <person name="Stieglmeier M."/>
            <person name="Klingl A."/>
            <person name="Woyke T."/>
            <person name="Ryan C.M."/>
            <person name="Banfield J.F."/>
        </authorList>
    </citation>
    <scope>NUCLEOTIDE SEQUENCE [LARGE SCALE GENOMIC DNA]</scope>
    <source>
        <strain evidence="2">CG23_combo_of_CG06-09_8_20_14_all_41_10</strain>
    </source>
</reference>
<evidence type="ECO:0000313" key="2">
    <source>
        <dbReference type="EMBL" id="PIP19881.1"/>
    </source>
</evidence>
<feature type="domain" description="DNA binding HTH" evidence="1">
    <location>
        <begin position="35"/>
        <end position="73"/>
    </location>
</feature>